<sequence length="145" mass="16745">MDEQRYRVIYSGGLTGEVDEATACQQLAKLFRIDERRARGLMSGREHVIKNDVSESVAMAYLIRLTEAGCESYVQEIVDASLPAYQEKRDKKERRVHFRRSPRLGAIVPDRRLRPRRAMDIKQFRQIVRQGGAVPVAYQSYSLDE</sequence>
<protein>
    <submittedName>
        <fullName evidence="1">Uncharacterized protein</fullName>
    </submittedName>
</protein>
<organism evidence="1 2">
    <name type="scientific">SAR86 cluster bacterium</name>
    <dbReference type="NCBI Taxonomy" id="2030880"/>
    <lineage>
        <taxon>Bacteria</taxon>
        <taxon>Pseudomonadati</taxon>
        <taxon>Pseudomonadota</taxon>
        <taxon>Gammaproteobacteria</taxon>
        <taxon>SAR86 cluster</taxon>
    </lineage>
</organism>
<name>A0A972VU36_9GAMM</name>
<dbReference type="AlphaFoldDB" id="A0A972VU36"/>
<dbReference type="Proteomes" id="UP000754644">
    <property type="component" value="Unassembled WGS sequence"/>
</dbReference>
<reference evidence="1" key="1">
    <citation type="submission" date="2020-05" db="EMBL/GenBank/DDBJ databases">
        <title>Sulfur intermediates as new biogeochemical hubs in an aquatic model microbial ecosystem.</title>
        <authorList>
            <person name="Vigneron A."/>
        </authorList>
    </citation>
    <scope>NUCLEOTIDE SEQUENCE</scope>
    <source>
        <strain evidence="1">Bin.250</strain>
    </source>
</reference>
<evidence type="ECO:0000313" key="2">
    <source>
        <dbReference type="Proteomes" id="UP000754644"/>
    </source>
</evidence>
<accession>A0A972VU36</accession>
<gene>
    <name evidence="1" type="ORF">HQ497_02915</name>
</gene>
<evidence type="ECO:0000313" key="1">
    <source>
        <dbReference type="EMBL" id="NQV64294.1"/>
    </source>
</evidence>
<comment type="caution">
    <text evidence="1">The sequence shown here is derived from an EMBL/GenBank/DDBJ whole genome shotgun (WGS) entry which is preliminary data.</text>
</comment>
<dbReference type="EMBL" id="JABMOJ010000107">
    <property type="protein sequence ID" value="NQV64294.1"/>
    <property type="molecule type" value="Genomic_DNA"/>
</dbReference>
<proteinExistence type="predicted"/>